<feature type="domain" description="TonB C-terminal" evidence="12">
    <location>
        <begin position="179"/>
        <end position="263"/>
    </location>
</feature>
<keyword evidence="8 10" id="KW-1133">Transmembrane helix</keyword>
<dbReference type="SUPFAM" id="SSF74653">
    <property type="entry name" value="TolA/TonB C-terminal domain"/>
    <property type="match status" value="1"/>
</dbReference>
<dbReference type="InterPro" id="IPR003538">
    <property type="entry name" value="TonB"/>
</dbReference>
<evidence type="ECO:0000256" key="5">
    <source>
        <dbReference type="ARBA" id="ARBA00022519"/>
    </source>
</evidence>
<keyword evidence="9 10" id="KW-0472">Membrane</keyword>
<feature type="compositionally biased region" description="Pro residues" evidence="11">
    <location>
        <begin position="58"/>
        <end position="68"/>
    </location>
</feature>
<dbReference type="GO" id="GO:0098797">
    <property type="term" value="C:plasma membrane protein complex"/>
    <property type="evidence" value="ECO:0007669"/>
    <property type="project" value="TreeGrafter"/>
</dbReference>
<dbReference type="RefSeq" id="WP_132952834.1">
    <property type="nucleotide sequence ID" value="NZ_CP091507.1"/>
</dbReference>
<reference evidence="14" key="3">
    <citation type="journal article" date="2022" name="Res Sq">
        <title>Evolution of multicellular longitudinally dividing oral cavity symbionts (Neisseriaceae).</title>
        <authorList>
            <person name="Nyongesa S."/>
            <person name="Weber P."/>
            <person name="Bernet E."/>
            <person name="Pullido F."/>
            <person name="Nieckarz M."/>
            <person name="Delaby M."/>
            <person name="Nieves C."/>
            <person name="Viehboeck T."/>
            <person name="Krause N."/>
            <person name="Rivera-Millot A."/>
            <person name="Nakamura A."/>
            <person name="Vischer N."/>
            <person name="VanNieuwenhze M."/>
            <person name="Brun Y."/>
            <person name="Cava F."/>
            <person name="Bulgheresi S."/>
            <person name="Veyrier F."/>
        </authorList>
    </citation>
    <scope>NUCLEOTIDE SEQUENCE</scope>
    <source>
        <strain evidence="14">1258/02</strain>
    </source>
</reference>
<evidence type="ECO:0000256" key="4">
    <source>
        <dbReference type="ARBA" id="ARBA00022475"/>
    </source>
</evidence>
<dbReference type="Pfam" id="PF03544">
    <property type="entry name" value="TonB_C"/>
    <property type="match status" value="1"/>
</dbReference>
<dbReference type="EMBL" id="SLXE01000004">
    <property type="protein sequence ID" value="TCP09171.1"/>
    <property type="molecule type" value="Genomic_DNA"/>
</dbReference>
<dbReference type="GO" id="GO:0031992">
    <property type="term" value="F:energy transducer activity"/>
    <property type="evidence" value="ECO:0007669"/>
    <property type="project" value="InterPro"/>
</dbReference>
<keyword evidence="4 10" id="KW-1003">Cell membrane</keyword>
<keyword evidence="7 10" id="KW-0653">Protein transport</keyword>
<organism evidence="14 16">
    <name type="scientific">Uruburuella suis</name>
    <dbReference type="NCBI Taxonomy" id="252130"/>
    <lineage>
        <taxon>Bacteria</taxon>
        <taxon>Pseudomonadati</taxon>
        <taxon>Pseudomonadota</taxon>
        <taxon>Betaproteobacteria</taxon>
        <taxon>Neisseriales</taxon>
        <taxon>Neisseriaceae</taxon>
        <taxon>Uruburuella</taxon>
    </lineage>
</organism>
<evidence type="ECO:0000256" key="1">
    <source>
        <dbReference type="ARBA" id="ARBA00004383"/>
    </source>
</evidence>
<dbReference type="PRINTS" id="PR01374">
    <property type="entry name" value="TONBPROTEIN"/>
</dbReference>
<dbReference type="AlphaFoldDB" id="A0AAE9KGM5"/>
<evidence type="ECO:0000313" key="13">
    <source>
        <dbReference type="EMBL" id="TCP09171.1"/>
    </source>
</evidence>
<keyword evidence="3 10" id="KW-0813">Transport</keyword>
<keyword evidence="15" id="KW-1185">Reference proteome</keyword>
<dbReference type="InterPro" id="IPR006260">
    <property type="entry name" value="TonB/TolA_C"/>
</dbReference>
<evidence type="ECO:0000313" key="14">
    <source>
        <dbReference type="EMBL" id="UOO79050.1"/>
    </source>
</evidence>
<evidence type="ECO:0000256" key="3">
    <source>
        <dbReference type="ARBA" id="ARBA00022448"/>
    </source>
</evidence>
<evidence type="ECO:0000256" key="11">
    <source>
        <dbReference type="SAM" id="MobiDB-lite"/>
    </source>
</evidence>
<feature type="region of interest" description="Disordered" evidence="11">
    <location>
        <begin position="46"/>
        <end position="179"/>
    </location>
</feature>
<evidence type="ECO:0000256" key="9">
    <source>
        <dbReference type="ARBA" id="ARBA00023136"/>
    </source>
</evidence>
<dbReference type="PROSITE" id="PS52015">
    <property type="entry name" value="TONB_CTD"/>
    <property type="match status" value="1"/>
</dbReference>
<comment type="function">
    <text evidence="10">Interacts with outer membrane receptor proteins that carry out high-affinity binding and energy dependent uptake into the periplasmic space of specific substrates. It could act to transduce energy from the cytoplasmic membrane to specific energy-requiring processes in the outer membrane, resulting in the release into the periplasm of ligands bound by these outer membrane proteins.</text>
</comment>
<dbReference type="PANTHER" id="PTHR33446">
    <property type="entry name" value="PROTEIN TONB-RELATED"/>
    <property type="match status" value="1"/>
</dbReference>
<dbReference type="EMBL" id="CP091507">
    <property type="protein sequence ID" value="UOO79050.1"/>
    <property type="molecule type" value="Genomic_DNA"/>
</dbReference>
<evidence type="ECO:0000256" key="6">
    <source>
        <dbReference type="ARBA" id="ARBA00022692"/>
    </source>
</evidence>
<proteinExistence type="inferred from homology"/>
<dbReference type="Proteomes" id="UP000829756">
    <property type="component" value="Chromosome"/>
</dbReference>
<evidence type="ECO:0000256" key="7">
    <source>
        <dbReference type="ARBA" id="ARBA00022927"/>
    </source>
</evidence>
<keyword evidence="10" id="KW-0735">Signal-anchor</keyword>
<keyword evidence="5 10" id="KW-0997">Cell inner membrane</keyword>
<dbReference type="NCBIfam" id="TIGR01352">
    <property type="entry name" value="tonB_Cterm"/>
    <property type="match status" value="1"/>
</dbReference>
<evidence type="ECO:0000256" key="2">
    <source>
        <dbReference type="ARBA" id="ARBA00006555"/>
    </source>
</evidence>
<feature type="compositionally biased region" description="Basic and acidic residues" evidence="11">
    <location>
        <begin position="89"/>
        <end position="134"/>
    </location>
</feature>
<gene>
    <name evidence="13" type="ORF">EV680_10436</name>
    <name evidence="14" type="ORF">LVJ78_10185</name>
</gene>
<evidence type="ECO:0000313" key="15">
    <source>
        <dbReference type="Proteomes" id="UP000294721"/>
    </source>
</evidence>
<dbReference type="Proteomes" id="UP000294721">
    <property type="component" value="Unassembled WGS sequence"/>
</dbReference>
<dbReference type="GO" id="GO:0030288">
    <property type="term" value="C:outer membrane-bounded periplasmic space"/>
    <property type="evidence" value="ECO:0007669"/>
    <property type="project" value="InterPro"/>
</dbReference>
<keyword evidence="6 10" id="KW-0812">Transmembrane</keyword>
<evidence type="ECO:0000313" key="16">
    <source>
        <dbReference type="Proteomes" id="UP000829756"/>
    </source>
</evidence>
<feature type="transmembrane region" description="Helical" evidence="10">
    <location>
        <begin position="6"/>
        <end position="27"/>
    </location>
</feature>
<dbReference type="KEGG" id="usu:LVJ78_10185"/>
<reference evidence="14" key="2">
    <citation type="submission" date="2021-12" db="EMBL/GenBank/DDBJ databases">
        <authorList>
            <person name="Veyrier F.J."/>
        </authorList>
    </citation>
    <scope>NUCLEOTIDE SEQUENCE</scope>
    <source>
        <strain evidence="14">1258/02</strain>
    </source>
</reference>
<comment type="similarity">
    <text evidence="2 10">Belongs to the TonB family.</text>
</comment>
<sequence>MKNEHILTPSVFALVALLHIGLMSLLWQSAKPAQVTVQHIEFVDLSDLGSGGGQPESAPAPPPPPPKVEPPKPRPLEPAKPVLKPVVTKNDKADIRQVPEKPKPVEQPKPKPKQETPEPKPAEQVAERPAERPAAKITAAEGRGSGERSGGNHSSARGEGGAGGSQAGGSGGSGAGSSAANAIRATGSIARPPYPTISQENGEEGTVVLKIMVSPDGKVTNVGVAKSSGFARLDRAARNAGKNGRFQPNGWTEYTVPVSFKLQ</sequence>
<dbReference type="InterPro" id="IPR051045">
    <property type="entry name" value="TonB-dependent_transducer"/>
</dbReference>
<dbReference type="InterPro" id="IPR037682">
    <property type="entry name" value="TonB_C"/>
</dbReference>
<protein>
    <recommendedName>
        <fullName evidence="10">Protein TonB</fullName>
    </recommendedName>
</protein>
<comment type="subcellular location">
    <subcellularLocation>
        <location evidence="1 10">Cell inner membrane</location>
        <topology evidence="1 10">Single-pass membrane protein</topology>
        <orientation evidence="1 10">Periplasmic side</orientation>
    </subcellularLocation>
</comment>
<evidence type="ECO:0000256" key="10">
    <source>
        <dbReference type="RuleBase" id="RU362123"/>
    </source>
</evidence>
<feature type="compositionally biased region" description="Gly residues" evidence="11">
    <location>
        <begin position="158"/>
        <end position="175"/>
    </location>
</feature>
<name>A0AAE9KGM5_9NEIS</name>
<evidence type="ECO:0000259" key="12">
    <source>
        <dbReference type="PROSITE" id="PS52015"/>
    </source>
</evidence>
<accession>A0AAE9KGM5</accession>
<dbReference type="GO" id="GO:0015031">
    <property type="term" value="P:protein transport"/>
    <property type="evidence" value="ECO:0007669"/>
    <property type="project" value="UniProtKB-UniRule"/>
</dbReference>
<dbReference type="GO" id="GO:0015891">
    <property type="term" value="P:siderophore transport"/>
    <property type="evidence" value="ECO:0007669"/>
    <property type="project" value="InterPro"/>
</dbReference>
<dbReference type="GO" id="GO:0055085">
    <property type="term" value="P:transmembrane transport"/>
    <property type="evidence" value="ECO:0007669"/>
    <property type="project" value="InterPro"/>
</dbReference>
<dbReference type="Gene3D" id="3.30.1150.10">
    <property type="match status" value="1"/>
</dbReference>
<dbReference type="PANTHER" id="PTHR33446:SF2">
    <property type="entry name" value="PROTEIN TONB"/>
    <property type="match status" value="1"/>
</dbReference>
<evidence type="ECO:0000256" key="8">
    <source>
        <dbReference type="ARBA" id="ARBA00022989"/>
    </source>
</evidence>
<reference evidence="13 15" key="1">
    <citation type="submission" date="2019-03" db="EMBL/GenBank/DDBJ databases">
        <title>Genomic Encyclopedia of Type Strains, Phase IV (KMG-IV): sequencing the most valuable type-strain genomes for metagenomic binning, comparative biology and taxonomic classification.</title>
        <authorList>
            <person name="Goeker M."/>
        </authorList>
    </citation>
    <scope>NUCLEOTIDE SEQUENCE [LARGE SCALE GENOMIC DNA]</scope>
    <source>
        <strain evidence="13 15">DSM 17474</strain>
    </source>
</reference>